<accession>A0A1G7AL32</accession>
<reference evidence="4" key="3">
    <citation type="journal article" date="2019" name="Int. J. Syst. Evol. Microbiol.">
        <title>The Global Catalogue of Microorganisms (GCM) 10K type strain sequencing project: providing services to taxonomists for standard genome sequencing and annotation.</title>
        <authorList>
            <consortium name="The Broad Institute Genomics Platform"/>
            <consortium name="The Broad Institute Genome Sequencing Center for Infectious Disease"/>
            <person name="Wu L."/>
            <person name="Ma J."/>
        </authorList>
    </citation>
    <scope>NUCLEOTIDE SEQUENCE [LARGE SCALE GENOMIC DNA]</scope>
    <source>
        <strain evidence="4">NBRC 103191</strain>
    </source>
</reference>
<dbReference type="EMBL" id="FNAL01000031">
    <property type="protein sequence ID" value="SDE15420.1"/>
    <property type="molecule type" value="Genomic_DNA"/>
</dbReference>
<reference evidence="1" key="4">
    <citation type="submission" date="2023-01" db="EMBL/GenBank/DDBJ databases">
        <title>Draft genome sequence of Psychrobacter pacificensis strain NBRC 103191.</title>
        <authorList>
            <person name="Sun Q."/>
            <person name="Mori K."/>
        </authorList>
    </citation>
    <scope>NUCLEOTIDE SEQUENCE</scope>
    <source>
        <strain evidence="1">NBRC 103191</strain>
    </source>
</reference>
<dbReference type="Proteomes" id="UP000198501">
    <property type="component" value="Unassembled WGS sequence"/>
</dbReference>
<dbReference type="AlphaFoldDB" id="A0A1G7AL32"/>
<name>A0A1G7AL32_9GAMM</name>
<reference evidence="2 3" key="2">
    <citation type="submission" date="2016-10" db="EMBL/GenBank/DDBJ databases">
        <authorList>
            <person name="de Groot N.N."/>
        </authorList>
    </citation>
    <scope>NUCLEOTIDE SEQUENCE [LARGE SCALE GENOMIC DNA]</scope>
    <source>
        <strain evidence="2 3">DSM 23406</strain>
    </source>
</reference>
<evidence type="ECO:0000313" key="3">
    <source>
        <dbReference type="Proteomes" id="UP000198501"/>
    </source>
</evidence>
<proteinExistence type="predicted"/>
<evidence type="ECO:0000313" key="1">
    <source>
        <dbReference type="EMBL" id="GLR28716.1"/>
    </source>
</evidence>
<evidence type="ECO:0000313" key="4">
    <source>
        <dbReference type="Proteomes" id="UP001156645"/>
    </source>
</evidence>
<evidence type="ECO:0000313" key="2">
    <source>
        <dbReference type="EMBL" id="SDE15420.1"/>
    </source>
</evidence>
<organism evidence="2 3">
    <name type="scientific">Psychrobacter pacificensis</name>
    <dbReference type="NCBI Taxonomy" id="112002"/>
    <lineage>
        <taxon>Bacteria</taxon>
        <taxon>Pseudomonadati</taxon>
        <taxon>Pseudomonadota</taxon>
        <taxon>Gammaproteobacteria</taxon>
        <taxon>Moraxellales</taxon>
        <taxon>Moraxellaceae</taxon>
        <taxon>Psychrobacter</taxon>
    </lineage>
</organism>
<gene>
    <name evidence="1" type="ORF">GCM10007915_09540</name>
    <name evidence="2" type="ORF">SAMN05660405_02515</name>
</gene>
<protein>
    <submittedName>
        <fullName evidence="2">Uncharacterized protein</fullName>
    </submittedName>
</protein>
<reference evidence="1" key="1">
    <citation type="journal article" date="2014" name="Int. J. Syst. Evol. Microbiol.">
        <title>Complete genome of a new Firmicutes species belonging to the dominant human colonic microbiota ('Ruminococcus bicirculans') reveals two chromosomes and a selective capacity to utilize plant glucans.</title>
        <authorList>
            <consortium name="NISC Comparative Sequencing Program"/>
            <person name="Wegmann U."/>
            <person name="Louis P."/>
            <person name="Goesmann A."/>
            <person name="Henrissat B."/>
            <person name="Duncan S.H."/>
            <person name="Flint H.J."/>
        </authorList>
    </citation>
    <scope>NUCLEOTIDE SEQUENCE</scope>
    <source>
        <strain evidence="1">NBRC 103191</strain>
    </source>
</reference>
<keyword evidence="4" id="KW-1185">Reference proteome</keyword>
<sequence length="65" mass="8149">MDPQLKLWGTILGYMLLALTISVCTSLWIRYHLKRNDLHPRRAIKKRYLILKRRRKRLDRKRRRY</sequence>
<dbReference type="Proteomes" id="UP001156645">
    <property type="component" value="Unassembled WGS sequence"/>
</dbReference>
<dbReference type="EMBL" id="BSOK01000016">
    <property type="protein sequence ID" value="GLR28716.1"/>
    <property type="molecule type" value="Genomic_DNA"/>
</dbReference>